<gene>
    <name evidence="1" type="ORF">BB561_004423</name>
</gene>
<evidence type="ECO:0000313" key="1">
    <source>
        <dbReference type="EMBL" id="PVU91379.1"/>
    </source>
</evidence>
<comment type="caution">
    <text evidence="1">The sequence shown here is derived from an EMBL/GenBank/DDBJ whole genome shotgun (WGS) entry which is preliminary data.</text>
</comment>
<sequence>MLVEKSIGSCYGGLNIELSEKRANVLINHNIIGSRADNKHTLGGRPQKLGYSIQYTKNPSIEQGATMTNIEAINIRNNISRISYWIKTHQMQNSRTYQLASVIFIAKIRLTDH</sequence>
<keyword evidence="2" id="KW-1185">Reference proteome</keyword>
<name>A0A2T9YGE7_9FUNG</name>
<dbReference type="Proteomes" id="UP000245383">
    <property type="component" value="Unassembled WGS sequence"/>
</dbReference>
<evidence type="ECO:0000313" key="2">
    <source>
        <dbReference type="Proteomes" id="UP000245383"/>
    </source>
</evidence>
<protein>
    <submittedName>
        <fullName evidence="1">Uncharacterized protein</fullName>
    </submittedName>
</protein>
<reference evidence="1 2" key="1">
    <citation type="journal article" date="2018" name="MBio">
        <title>Comparative Genomics Reveals the Core Gene Toolbox for the Fungus-Insect Symbiosis.</title>
        <authorList>
            <person name="Wang Y."/>
            <person name="Stata M."/>
            <person name="Wang W."/>
            <person name="Stajich J.E."/>
            <person name="White M.M."/>
            <person name="Moncalvo J.M."/>
        </authorList>
    </citation>
    <scope>NUCLEOTIDE SEQUENCE [LARGE SCALE GENOMIC DNA]</scope>
    <source>
        <strain evidence="1 2">SWE-8-4</strain>
    </source>
</reference>
<dbReference type="AlphaFoldDB" id="A0A2T9YGE7"/>
<dbReference type="EMBL" id="MBFR01000204">
    <property type="protein sequence ID" value="PVU91379.1"/>
    <property type="molecule type" value="Genomic_DNA"/>
</dbReference>
<proteinExistence type="predicted"/>
<organism evidence="1 2">
    <name type="scientific">Smittium simulii</name>
    <dbReference type="NCBI Taxonomy" id="133385"/>
    <lineage>
        <taxon>Eukaryota</taxon>
        <taxon>Fungi</taxon>
        <taxon>Fungi incertae sedis</taxon>
        <taxon>Zoopagomycota</taxon>
        <taxon>Kickxellomycotina</taxon>
        <taxon>Harpellomycetes</taxon>
        <taxon>Harpellales</taxon>
        <taxon>Legeriomycetaceae</taxon>
        <taxon>Smittium</taxon>
    </lineage>
</organism>
<accession>A0A2T9YGE7</accession>